<dbReference type="NCBIfam" id="TIGR02612">
    <property type="entry name" value="mob_myst_A"/>
    <property type="match status" value="1"/>
</dbReference>
<dbReference type="InterPro" id="IPR001387">
    <property type="entry name" value="Cro/C1-type_HTH"/>
</dbReference>
<keyword evidence="3" id="KW-1185">Reference proteome</keyword>
<dbReference type="OrthoDB" id="9785949at2"/>
<evidence type="ECO:0000313" key="2">
    <source>
        <dbReference type="EMBL" id="SEQ30210.1"/>
    </source>
</evidence>
<name>A0A1H9EWW4_9BACT</name>
<dbReference type="PROSITE" id="PS50943">
    <property type="entry name" value="HTH_CROC1"/>
    <property type="match status" value="1"/>
</dbReference>
<dbReference type="AlphaFoldDB" id="A0A1H9EWW4"/>
<proteinExistence type="predicted"/>
<gene>
    <name evidence="2" type="ORF">SAMN05444359_1082</name>
</gene>
<dbReference type="Gene3D" id="1.10.260.40">
    <property type="entry name" value="lambda repressor-like DNA-binding domains"/>
    <property type="match status" value="1"/>
</dbReference>
<evidence type="ECO:0000313" key="3">
    <source>
        <dbReference type="Proteomes" id="UP000199021"/>
    </source>
</evidence>
<dbReference type="EMBL" id="FOFB01000008">
    <property type="protein sequence ID" value="SEQ30210.1"/>
    <property type="molecule type" value="Genomic_DNA"/>
</dbReference>
<protein>
    <submittedName>
        <fullName evidence="2">Mobile mystery protein A</fullName>
    </submittedName>
</protein>
<organism evidence="2 3">
    <name type="scientific">Neolewinella agarilytica</name>
    <dbReference type="NCBI Taxonomy" id="478744"/>
    <lineage>
        <taxon>Bacteria</taxon>
        <taxon>Pseudomonadati</taxon>
        <taxon>Bacteroidota</taxon>
        <taxon>Saprospiria</taxon>
        <taxon>Saprospirales</taxon>
        <taxon>Lewinellaceae</taxon>
        <taxon>Neolewinella</taxon>
    </lineage>
</organism>
<evidence type="ECO:0000259" key="1">
    <source>
        <dbReference type="PROSITE" id="PS50943"/>
    </source>
</evidence>
<dbReference type="InParanoid" id="A0A1H9EWW4"/>
<accession>A0A1H9EWW4</accession>
<dbReference type="SUPFAM" id="SSF47413">
    <property type="entry name" value="lambda repressor-like DNA-binding domains"/>
    <property type="match status" value="1"/>
</dbReference>
<dbReference type="Proteomes" id="UP000199021">
    <property type="component" value="Unassembled WGS sequence"/>
</dbReference>
<dbReference type="RefSeq" id="WP_090167340.1">
    <property type="nucleotide sequence ID" value="NZ_FOFB01000008.1"/>
</dbReference>
<dbReference type="InterPro" id="IPR010982">
    <property type="entry name" value="Lambda_DNA-bd_dom_sf"/>
</dbReference>
<dbReference type="GO" id="GO:0003677">
    <property type="term" value="F:DNA binding"/>
    <property type="evidence" value="ECO:0007669"/>
    <property type="project" value="InterPro"/>
</dbReference>
<dbReference type="Pfam" id="PF01381">
    <property type="entry name" value="HTH_3"/>
    <property type="match status" value="1"/>
</dbReference>
<dbReference type="InterPro" id="IPR013435">
    <property type="entry name" value="Mobile_mystery_prot_A"/>
</dbReference>
<feature type="domain" description="HTH cro/C1-type" evidence="1">
    <location>
        <begin position="32"/>
        <end position="88"/>
    </location>
</feature>
<reference evidence="3" key="1">
    <citation type="submission" date="2016-10" db="EMBL/GenBank/DDBJ databases">
        <authorList>
            <person name="Varghese N."/>
            <person name="Submissions S."/>
        </authorList>
    </citation>
    <scope>NUCLEOTIDE SEQUENCE [LARGE SCALE GENOMIC DNA]</scope>
    <source>
        <strain evidence="3">DSM 24740</strain>
    </source>
</reference>
<dbReference type="STRING" id="478744.SAMN05444359_1082"/>
<dbReference type="CDD" id="cd00093">
    <property type="entry name" value="HTH_XRE"/>
    <property type="match status" value="1"/>
</dbReference>
<sequence length="152" mass="16973">MNAKNLEVNSLSQKIAPFEELKSSQLPPSGWVAAIRSALNMTMAQLGRKMGISRQAVSQLEAREAAGSISLQNLREAAEALDMHLVYAIVPKDGTLENYVEKRARELANEIISSANQQMSLENQMVNEERAAYMVKEIASELVRKVDRKLWD</sequence>
<dbReference type="SMART" id="SM00530">
    <property type="entry name" value="HTH_XRE"/>
    <property type="match status" value="1"/>
</dbReference>